<reference evidence="1" key="1">
    <citation type="submission" date="2019-01" db="EMBL/GenBank/DDBJ databases">
        <authorList>
            <person name="Hylling O."/>
            <person name="Carstens A.B."/>
            <person name="Hansen L.H."/>
        </authorList>
    </citation>
    <scope>NUCLEOTIDE SEQUENCE [LARGE SCALE GENOMIC DNA]</scope>
</reference>
<keyword evidence="2" id="KW-1185">Reference proteome</keyword>
<protein>
    <submittedName>
        <fullName evidence="1">Uncharacterized protein</fullName>
    </submittedName>
</protein>
<dbReference type="EMBL" id="MK473373">
    <property type="protein sequence ID" value="QBJ04465.1"/>
    <property type="molecule type" value="Genomic_DNA"/>
</dbReference>
<dbReference type="GeneID" id="55011875"/>
<dbReference type="KEGG" id="vg:55011875"/>
<proteinExistence type="predicted"/>
<dbReference type="RefSeq" id="YP_009820439.1">
    <property type="nucleotide sequence ID" value="NC_048166.1"/>
</dbReference>
<accession>A0A481W672</accession>
<evidence type="ECO:0000313" key="1">
    <source>
        <dbReference type="EMBL" id="QBJ04465.1"/>
    </source>
</evidence>
<organism evidence="1 2">
    <name type="scientific">Pseudomonas phage Lana</name>
    <dbReference type="NCBI Taxonomy" id="2530172"/>
    <lineage>
        <taxon>Viruses</taxon>
        <taxon>Duplodnaviria</taxon>
        <taxon>Heunggongvirae</taxon>
        <taxon>Uroviricota</taxon>
        <taxon>Caudoviricetes</taxon>
        <taxon>Lanavirus</taxon>
        <taxon>Lanavirus lana</taxon>
    </lineage>
</organism>
<evidence type="ECO:0000313" key="2">
    <source>
        <dbReference type="Proteomes" id="UP000293575"/>
    </source>
</evidence>
<name>A0A481W672_9CAUD</name>
<sequence>MKPLRIVTLAQLDLLPYGTIVSPIKVEDGAMQFDVQGTLQLKPKAVLRGRQDIWLVLVDELPDVRIDEGRITSNESVTHYAIPNDFHPHRFVVWEVPS</sequence>
<dbReference type="Proteomes" id="UP000293575">
    <property type="component" value="Segment"/>
</dbReference>